<comment type="subcellular location">
    <subcellularLocation>
        <location evidence="1">Peroxisome</location>
    </subcellularLocation>
</comment>
<evidence type="ECO:0000313" key="18">
    <source>
        <dbReference type="EMBL" id="MBO1901453.1"/>
    </source>
</evidence>
<gene>
    <name evidence="18" type="ORF">J4H92_05760</name>
</gene>
<reference evidence="18" key="1">
    <citation type="submission" date="2021-03" db="EMBL/GenBank/DDBJ databases">
        <title>Leucobacter chromiisoli sp. nov., isolated from chromium-containing soil of chemical plant.</title>
        <authorList>
            <person name="Xu Z."/>
        </authorList>
    </citation>
    <scope>NUCLEOTIDE SEQUENCE</scope>
    <source>
        <strain evidence="18">S27</strain>
    </source>
</reference>
<evidence type="ECO:0000256" key="15">
    <source>
        <dbReference type="RuleBase" id="RU003707"/>
    </source>
</evidence>
<evidence type="ECO:0000256" key="10">
    <source>
        <dbReference type="ARBA" id="ARBA00023140"/>
    </source>
</evidence>
<evidence type="ECO:0000256" key="5">
    <source>
        <dbReference type="ARBA" id="ARBA00022832"/>
    </source>
</evidence>
<dbReference type="EMBL" id="JAGDYM010000005">
    <property type="protein sequence ID" value="MBO1901453.1"/>
    <property type="molecule type" value="Genomic_DNA"/>
</dbReference>
<evidence type="ECO:0000256" key="13">
    <source>
        <dbReference type="ARBA" id="ARBA00023268"/>
    </source>
</evidence>
<dbReference type="Proteomes" id="UP000664382">
    <property type="component" value="Unassembled WGS sequence"/>
</dbReference>
<dbReference type="Pfam" id="PF00725">
    <property type="entry name" value="3HCDH"/>
    <property type="match status" value="1"/>
</dbReference>
<evidence type="ECO:0000256" key="2">
    <source>
        <dbReference type="ARBA" id="ARBA00005005"/>
    </source>
</evidence>
<protein>
    <submittedName>
        <fullName evidence="18">Enoyl-CoA hydratase/isomerase family protein</fullName>
    </submittedName>
</protein>
<feature type="domain" description="3-hydroxyacyl-CoA dehydrogenase C-terminal" evidence="16">
    <location>
        <begin position="444"/>
        <end position="537"/>
    </location>
</feature>
<feature type="domain" description="3-hydroxyacyl-CoA dehydrogenase NAD binding" evidence="17">
    <location>
        <begin position="286"/>
        <end position="323"/>
    </location>
</feature>
<dbReference type="PANTHER" id="PTHR23309">
    <property type="entry name" value="3-HYDROXYACYL-COA DEHYROGENASE"/>
    <property type="match status" value="1"/>
</dbReference>
<evidence type="ECO:0000256" key="7">
    <source>
        <dbReference type="ARBA" id="ARBA00023002"/>
    </source>
</evidence>
<evidence type="ECO:0000313" key="19">
    <source>
        <dbReference type="Proteomes" id="UP000664382"/>
    </source>
</evidence>
<keyword evidence="5" id="KW-0276">Fatty acid metabolism</keyword>
<comment type="catalytic activity">
    <reaction evidence="14">
        <text>a (3S)-3-hydroxyacyl-CoA + NAD(+) = a 3-oxoacyl-CoA + NADH + H(+)</text>
        <dbReference type="Rhea" id="RHEA:22432"/>
        <dbReference type="ChEBI" id="CHEBI:15378"/>
        <dbReference type="ChEBI" id="CHEBI:57318"/>
        <dbReference type="ChEBI" id="CHEBI:57540"/>
        <dbReference type="ChEBI" id="CHEBI:57945"/>
        <dbReference type="ChEBI" id="CHEBI:90726"/>
        <dbReference type="EC" id="1.1.1.35"/>
    </reaction>
</comment>
<dbReference type="Pfam" id="PF00378">
    <property type="entry name" value="ECH_1"/>
    <property type="match status" value="1"/>
</dbReference>
<comment type="similarity">
    <text evidence="3">In the N-terminal section; belongs to the enoyl-CoA hydratase/isomerase family.</text>
</comment>
<comment type="similarity">
    <text evidence="15">Belongs to the enoyl-CoA hydratase/isomerase family.</text>
</comment>
<dbReference type="GO" id="GO:0004300">
    <property type="term" value="F:enoyl-CoA hydratase activity"/>
    <property type="evidence" value="ECO:0007669"/>
    <property type="project" value="UniProtKB-ARBA"/>
</dbReference>
<evidence type="ECO:0000256" key="12">
    <source>
        <dbReference type="ARBA" id="ARBA00023239"/>
    </source>
</evidence>
<dbReference type="InterPro" id="IPR001753">
    <property type="entry name" value="Enoyl-CoA_hydra/iso"/>
</dbReference>
<evidence type="ECO:0000259" key="17">
    <source>
        <dbReference type="Pfam" id="PF02737"/>
    </source>
</evidence>
<keyword evidence="19" id="KW-1185">Reference proteome</keyword>
<keyword evidence="8" id="KW-0520">NAD</keyword>
<comment type="pathway">
    <text evidence="2">Lipid metabolism; fatty acid beta-oxidation.</text>
</comment>
<dbReference type="Gene3D" id="3.40.50.720">
    <property type="entry name" value="NAD(P)-binding Rossmann-like Domain"/>
    <property type="match status" value="1"/>
</dbReference>
<proteinExistence type="inferred from homology"/>
<dbReference type="SUPFAM" id="SSF48179">
    <property type="entry name" value="6-phosphogluconate dehydrogenase C-terminal domain-like"/>
    <property type="match status" value="2"/>
</dbReference>
<dbReference type="GO" id="GO:0016853">
    <property type="term" value="F:isomerase activity"/>
    <property type="evidence" value="ECO:0007669"/>
    <property type="project" value="UniProtKB-KW"/>
</dbReference>
<keyword evidence="9" id="KW-0443">Lipid metabolism</keyword>
<keyword evidence="13" id="KW-0511">Multifunctional enzyme</keyword>
<comment type="subunit">
    <text evidence="4">Monomer.</text>
</comment>
<evidence type="ECO:0000256" key="1">
    <source>
        <dbReference type="ARBA" id="ARBA00004275"/>
    </source>
</evidence>
<keyword evidence="7" id="KW-0560">Oxidoreductase</keyword>
<dbReference type="RefSeq" id="WP_208097052.1">
    <property type="nucleotide sequence ID" value="NZ_JAGDYM010000005.1"/>
</dbReference>
<organism evidence="18 19">
    <name type="scientific">Leucobacter weissii</name>
    <dbReference type="NCBI Taxonomy" id="1983706"/>
    <lineage>
        <taxon>Bacteria</taxon>
        <taxon>Bacillati</taxon>
        <taxon>Actinomycetota</taxon>
        <taxon>Actinomycetes</taxon>
        <taxon>Micrococcales</taxon>
        <taxon>Microbacteriaceae</taxon>
        <taxon>Leucobacter</taxon>
    </lineage>
</organism>
<evidence type="ECO:0000256" key="3">
    <source>
        <dbReference type="ARBA" id="ARBA00008750"/>
    </source>
</evidence>
<dbReference type="InterPro" id="IPR018376">
    <property type="entry name" value="Enoyl-CoA_hyd/isom_CS"/>
</dbReference>
<keyword evidence="10" id="KW-0576">Peroxisome</keyword>
<dbReference type="InterPro" id="IPR029045">
    <property type="entry name" value="ClpP/crotonase-like_dom_sf"/>
</dbReference>
<dbReference type="InterPro" id="IPR006176">
    <property type="entry name" value="3-OHacyl-CoA_DH_NAD-bd"/>
</dbReference>
<dbReference type="CDD" id="cd06558">
    <property type="entry name" value="crotonase-like"/>
    <property type="match status" value="1"/>
</dbReference>
<evidence type="ECO:0000256" key="8">
    <source>
        <dbReference type="ARBA" id="ARBA00023027"/>
    </source>
</evidence>
<accession>A0A939SBK1</accession>
<evidence type="ECO:0000256" key="14">
    <source>
        <dbReference type="ARBA" id="ARBA00049556"/>
    </source>
</evidence>
<keyword evidence="6" id="KW-0442">Lipid degradation</keyword>
<evidence type="ECO:0000256" key="9">
    <source>
        <dbReference type="ARBA" id="ARBA00023098"/>
    </source>
</evidence>
<feature type="domain" description="3-hydroxyacyl-CoA dehydrogenase NAD binding" evidence="17">
    <location>
        <begin position="329"/>
        <end position="438"/>
    </location>
</feature>
<dbReference type="InterPro" id="IPR008927">
    <property type="entry name" value="6-PGluconate_DH-like_C_sf"/>
</dbReference>
<evidence type="ECO:0000259" key="16">
    <source>
        <dbReference type="Pfam" id="PF00725"/>
    </source>
</evidence>
<dbReference type="Gene3D" id="1.10.1040.50">
    <property type="match status" value="1"/>
</dbReference>
<evidence type="ECO:0000256" key="11">
    <source>
        <dbReference type="ARBA" id="ARBA00023235"/>
    </source>
</evidence>
<dbReference type="AlphaFoldDB" id="A0A939SBK1"/>
<dbReference type="GO" id="GO:0006635">
    <property type="term" value="P:fatty acid beta-oxidation"/>
    <property type="evidence" value="ECO:0007669"/>
    <property type="project" value="TreeGrafter"/>
</dbReference>
<dbReference type="PROSITE" id="PS00166">
    <property type="entry name" value="ENOYL_COA_HYDRATASE"/>
    <property type="match status" value="1"/>
</dbReference>
<evidence type="ECO:0000256" key="4">
    <source>
        <dbReference type="ARBA" id="ARBA00011245"/>
    </source>
</evidence>
<evidence type="ECO:0000256" key="6">
    <source>
        <dbReference type="ARBA" id="ARBA00022963"/>
    </source>
</evidence>
<dbReference type="GO" id="GO:0070403">
    <property type="term" value="F:NAD+ binding"/>
    <property type="evidence" value="ECO:0007669"/>
    <property type="project" value="InterPro"/>
</dbReference>
<sequence>MTTVSTTWSGTIAVLTIDNPPVNMGNITLRRDLREAIAAIDRHEELTGVVIDSAGPHFYAGSDISEFDRPLEEPQLPAVIAAIEGLRVPVVAAITGFALGGGFELALGCDARVGDGSAKVGFPEVTLGMIPGAGGTVRSGRLVGALPAIDLVGSARHVEAEEALELGILDRVVDGELREAAIAHAAGLAEKRRLRDLTPPVFDPTEVDSAIEQISRRARPNVRMAVEMVRRGLEIDASDALLEERRIFNRLRSGDEAANLRYLFFARRAAAGGLRSGAAPIRVKRIGIAGAGTMGAALARAFHSRGFAVTVFDLNREARDRLRADSPELSASAEIRDLADADFVVDAVFEDMRVKQELLHSLEGILRDDAVIASNTSYLDLDEMSSRMRKPERFGGLHFFNPADRNPLVEVIRGGRTDDSTIATLAVISSKLGKVPIPAGVGDGFVANRVYADYRSQAEFLIEDGALPQEVDAAMVELGLPIGPFAVGDMSGLDIAWARRKRLSGIRDPRQRYVRIPDLLCEAGRLGRKTGAGWYAYPEGARRGEPDPVVEAIIDRERSARGILPRALGSAEIQTRILASMLCAAASIVDTGIARRASDIDVALTEGFAFPKWLGGPLRYAASFAERDLLQWLAETYRSCPVTFAIAGPSVEGRMPEEVARVLEQVTAR</sequence>
<dbReference type="InterPro" id="IPR036291">
    <property type="entry name" value="NAD(P)-bd_dom_sf"/>
</dbReference>
<keyword evidence="11" id="KW-0413">Isomerase</keyword>
<dbReference type="InterPro" id="IPR006108">
    <property type="entry name" value="3HC_DH_C"/>
</dbReference>
<dbReference type="GO" id="GO:0003857">
    <property type="term" value="F:(3S)-3-hydroxyacyl-CoA dehydrogenase (NAD+) activity"/>
    <property type="evidence" value="ECO:0007669"/>
    <property type="project" value="UniProtKB-EC"/>
</dbReference>
<comment type="caution">
    <text evidence="18">The sequence shown here is derived from an EMBL/GenBank/DDBJ whole genome shotgun (WGS) entry which is preliminary data.</text>
</comment>
<dbReference type="PANTHER" id="PTHR23309:SF49">
    <property type="entry name" value="PEROXISOMAL BIFUNCTIONAL ENZYME"/>
    <property type="match status" value="1"/>
</dbReference>
<dbReference type="Pfam" id="PF02737">
    <property type="entry name" value="3HCDH_N"/>
    <property type="match status" value="2"/>
</dbReference>
<name>A0A939SBK1_9MICO</name>
<dbReference type="SUPFAM" id="SSF51735">
    <property type="entry name" value="NAD(P)-binding Rossmann-fold domains"/>
    <property type="match status" value="1"/>
</dbReference>
<dbReference type="Gene3D" id="3.90.226.10">
    <property type="entry name" value="2-enoyl-CoA Hydratase, Chain A, domain 1"/>
    <property type="match status" value="1"/>
</dbReference>
<dbReference type="SUPFAM" id="SSF52096">
    <property type="entry name" value="ClpP/crotonase"/>
    <property type="match status" value="1"/>
</dbReference>
<keyword evidence="12" id="KW-0456">Lyase</keyword>